<evidence type="ECO:0000256" key="1">
    <source>
        <dbReference type="ARBA" id="ARBA00022723"/>
    </source>
</evidence>
<evidence type="ECO:0000313" key="8">
    <source>
        <dbReference type="Proteomes" id="UP000827092"/>
    </source>
</evidence>
<dbReference type="PANTHER" id="PTHR46600">
    <property type="entry name" value="THAP DOMAIN-CONTAINING"/>
    <property type="match status" value="1"/>
</dbReference>
<evidence type="ECO:0000256" key="4">
    <source>
        <dbReference type="ARBA" id="ARBA00023125"/>
    </source>
</evidence>
<name>A0AAV6TU65_9ARAC</name>
<accession>A0AAV6TU65</accession>
<dbReference type="InterPro" id="IPR026516">
    <property type="entry name" value="THAP1/10"/>
</dbReference>
<keyword evidence="2 5" id="KW-0863">Zinc-finger</keyword>
<dbReference type="PROSITE" id="PS50950">
    <property type="entry name" value="ZF_THAP"/>
    <property type="match status" value="1"/>
</dbReference>
<dbReference type="AlphaFoldDB" id="A0AAV6TU65"/>
<evidence type="ECO:0000256" key="5">
    <source>
        <dbReference type="PROSITE-ProRule" id="PRU00309"/>
    </source>
</evidence>
<sequence>MRREEIMSRGNAEAMEIMNADKIASFDELKRHKTTKKNWYTHTDEQCISFFKVSAQIPPFPSLRPEVLQKWVEAVDVEGFQATKTHRICSVHFEDDNFQFGRRDVRKCLKEDACPTRFLRREERLLLKTQKKSDLNPEIPHKSAEKDVGVEIHSVTCDGTSTNIGTLKKLGCNFELGPNFRTHFINPSSGLEVFVFLDPCHMLKLARNALPEKGTILSNEGIVRNTVSPSTNANNLHLETTPMCSILEFRSSKRSFCLTNRHRRYDREQNHQFDNVT</sequence>
<dbReference type="SUPFAM" id="SSF57716">
    <property type="entry name" value="Glucocorticoid receptor-like (DNA-binding domain)"/>
    <property type="match status" value="1"/>
</dbReference>
<comment type="caution">
    <text evidence="7">The sequence shown here is derived from an EMBL/GenBank/DDBJ whole genome shotgun (WGS) entry which is preliminary data.</text>
</comment>
<dbReference type="GO" id="GO:0008270">
    <property type="term" value="F:zinc ion binding"/>
    <property type="evidence" value="ECO:0007669"/>
    <property type="project" value="UniProtKB-KW"/>
</dbReference>
<evidence type="ECO:0000313" key="7">
    <source>
        <dbReference type="EMBL" id="KAG8175313.1"/>
    </source>
</evidence>
<keyword evidence="1" id="KW-0479">Metal-binding</keyword>
<dbReference type="InterPro" id="IPR006612">
    <property type="entry name" value="THAP_Znf"/>
</dbReference>
<dbReference type="SMART" id="SM00980">
    <property type="entry name" value="THAP"/>
    <property type="match status" value="1"/>
</dbReference>
<keyword evidence="4 5" id="KW-0238">DNA-binding</keyword>
<dbReference type="Proteomes" id="UP000827092">
    <property type="component" value="Unassembled WGS sequence"/>
</dbReference>
<keyword evidence="8" id="KW-1185">Reference proteome</keyword>
<protein>
    <recommendedName>
        <fullName evidence="6">THAP-type domain-containing protein</fullName>
    </recommendedName>
</protein>
<feature type="domain" description="THAP-type" evidence="6">
    <location>
        <begin position="37"/>
        <end position="118"/>
    </location>
</feature>
<dbReference type="Pfam" id="PF05485">
    <property type="entry name" value="THAP"/>
    <property type="match status" value="1"/>
</dbReference>
<evidence type="ECO:0000259" key="6">
    <source>
        <dbReference type="PROSITE" id="PS50950"/>
    </source>
</evidence>
<evidence type="ECO:0000256" key="3">
    <source>
        <dbReference type="ARBA" id="ARBA00022833"/>
    </source>
</evidence>
<organism evidence="7 8">
    <name type="scientific">Oedothorax gibbosus</name>
    <dbReference type="NCBI Taxonomy" id="931172"/>
    <lineage>
        <taxon>Eukaryota</taxon>
        <taxon>Metazoa</taxon>
        <taxon>Ecdysozoa</taxon>
        <taxon>Arthropoda</taxon>
        <taxon>Chelicerata</taxon>
        <taxon>Arachnida</taxon>
        <taxon>Araneae</taxon>
        <taxon>Araneomorphae</taxon>
        <taxon>Entelegynae</taxon>
        <taxon>Araneoidea</taxon>
        <taxon>Linyphiidae</taxon>
        <taxon>Erigoninae</taxon>
        <taxon>Oedothorax</taxon>
    </lineage>
</organism>
<keyword evidence="3" id="KW-0862">Zinc</keyword>
<dbReference type="EMBL" id="JAFNEN010001033">
    <property type="protein sequence ID" value="KAG8175313.1"/>
    <property type="molecule type" value="Genomic_DNA"/>
</dbReference>
<dbReference type="PANTHER" id="PTHR46600:SF11">
    <property type="entry name" value="THAP DOMAIN-CONTAINING PROTEIN 10"/>
    <property type="match status" value="1"/>
</dbReference>
<evidence type="ECO:0000256" key="2">
    <source>
        <dbReference type="ARBA" id="ARBA00022771"/>
    </source>
</evidence>
<dbReference type="GO" id="GO:0043565">
    <property type="term" value="F:sequence-specific DNA binding"/>
    <property type="evidence" value="ECO:0007669"/>
    <property type="project" value="InterPro"/>
</dbReference>
<gene>
    <name evidence="7" type="ORF">JTE90_013645</name>
</gene>
<reference evidence="7 8" key="1">
    <citation type="journal article" date="2022" name="Nat. Ecol. Evol.">
        <title>A masculinizing supergene underlies an exaggerated male reproductive morph in a spider.</title>
        <authorList>
            <person name="Hendrickx F."/>
            <person name="De Corte Z."/>
            <person name="Sonet G."/>
            <person name="Van Belleghem S.M."/>
            <person name="Kostlbacher S."/>
            <person name="Vangestel C."/>
        </authorList>
    </citation>
    <scope>NUCLEOTIDE SEQUENCE [LARGE SCALE GENOMIC DNA]</scope>
    <source>
        <strain evidence="7">W744_W776</strain>
    </source>
</reference>
<proteinExistence type="predicted"/>
<dbReference type="SMART" id="SM00692">
    <property type="entry name" value="DM3"/>
    <property type="match status" value="1"/>
</dbReference>